<proteinExistence type="inferred from homology"/>
<feature type="domain" description="GB1/RHD3-type G" evidence="5">
    <location>
        <begin position="62"/>
        <end position="316"/>
    </location>
</feature>
<dbReference type="OrthoDB" id="7788754at2759"/>
<sequence>MGDMITEIENFNATKVKKFKTKRKNSIEGKGVQIVEFNDDNDECIFHRTELEAILSSPEIQNKPLVVVSIVGPTSSGKTSLENYCFRFMDRNGERDWIGSDEEPLTGMDWKPTHKTVTRGIWVWNKPYLKRLQNGKECVVLFMDTEGLYGKDEIRGRWSHVFGISTAASSVQIFNLKEELTPRDMEELQVFVRLAEMGIKSDPKISEKEEVKKMKPFQKLWFLIRSWRYPEDYDYGESGGQHYLLDVFQTKESDKYHLREMKQSIVDAYEDICCYLMPHPNDVIYKSSFKGQVGPLSHEFRFHLDRFIRCILEPNHLLPKELIGISLTARNYVEFFSSVIETFNNGNFPKIESLMRAISLASKNQLIDYFSGLYQEMLVCELDLAMQKKQKRRGKLLHVFRTVHQDIISMYDSHPKFISNEESNQVKEKLLLQFKIVREMVATDYTDKFVDYFKDLYEILMDQIFLEALKKKVRHIDPELLSDLHSRLKLKLMSDVHSLSKVGVDKDIQVRIRKVMDTCFLKYKKNNDILVDENQTTTIKYASATGGGGVVGVTAGSIAAHAALVTASASIAVSLVGGGLIVLGIGSVGAAGYLVYRWYKVRKSVNKAKQNFDEFALEECY</sequence>
<evidence type="ECO:0000256" key="4">
    <source>
        <dbReference type="SAM" id="Phobius"/>
    </source>
</evidence>
<evidence type="ECO:0000256" key="1">
    <source>
        <dbReference type="ARBA" id="ARBA00022741"/>
    </source>
</evidence>
<dbReference type="InterPro" id="IPR015894">
    <property type="entry name" value="Guanylate-bd_N"/>
</dbReference>
<comment type="caution">
    <text evidence="6">The sequence shown here is derived from an EMBL/GenBank/DDBJ whole genome shotgun (WGS) entry which is preliminary data.</text>
</comment>
<dbReference type="SUPFAM" id="SSF52540">
    <property type="entry name" value="P-loop containing nucleoside triphosphate hydrolases"/>
    <property type="match status" value="1"/>
</dbReference>
<dbReference type="GO" id="GO:0005525">
    <property type="term" value="F:GTP binding"/>
    <property type="evidence" value="ECO:0007669"/>
    <property type="project" value="UniProtKB-KW"/>
</dbReference>
<dbReference type="Proteomes" id="UP000288716">
    <property type="component" value="Unassembled WGS sequence"/>
</dbReference>
<gene>
    <name evidence="6" type="ORF">B4U80_08723</name>
</gene>
<evidence type="ECO:0000256" key="3">
    <source>
        <dbReference type="PROSITE-ProRule" id="PRU01052"/>
    </source>
</evidence>
<keyword evidence="4" id="KW-1133">Transmembrane helix</keyword>
<organism evidence="6 7">
    <name type="scientific">Leptotrombidium deliense</name>
    <dbReference type="NCBI Taxonomy" id="299467"/>
    <lineage>
        <taxon>Eukaryota</taxon>
        <taxon>Metazoa</taxon>
        <taxon>Ecdysozoa</taxon>
        <taxon>Arthropoda</taxon>
        <taxon>Chelicerata</taxon>
        <taxon>Arachnida</taxon>
        <taxon>Acari</taxon>
        <taxon>Acariformes</taxon>
        <taxon>Trombidiformes</taxon>
        <taxon>Prostigmata</taxon>
        <taxon>Anystina</taxon>
        <taxon>Parasitengona</taxon>
        <taxon>Trombiculoidea</taxon>
        <taxon>Trombiculidae</taxon>
        <taxon>Leptotrombidium</taxon>
    </lineage>
</organism>
<keyword evidence="2" id="KW-0342">GTP-binding</keyword>
<comment type="similarity">
    <text evidence="3">Belongs to the TRAFAC class dynamin-like GTPase superfamily. GB1/RHD3 GTPase family.</text>
</comment>
<keyword evidence="4" id="KW-0472">Membrane</keyword>
<dbReference type="VEuPathDB" id="VectorBase:LDEU001797"/>
<dbReference type="GO" id="GO:0003924">
    <property type="term" value="F:GTPase activity"/>
    <property type="evidence" value="ECO:0007669"/>
    <property type="project" value="InterPro"/>
</dbReference>
<feature type="transmembrane region" description="Helical" evidence="4">
    <location>
        <begin position="571"/>
        <end position="596"/>
    </location>
</feature>
<evidence type="ECO:0000256" key="2">
    <source>
        <dbReference type="ARBA" id="ARBA00023134"/>
    </source>
</evidence>
<dbReference type="EMBL" id="NCKV01000581">
    <property type="protein sequence ID" value="RWS30243.1"/>
    <property type="molecule type" value="Genomic_DNA"/>
</dbReference>
<name>A0A443SRU9_9ACAR</name>
<dbReference type="STRING" id="299467.A0A443SRU9"/>
<evidence type="ECO:0000313" key="7">
    <source>
        <dbReference type="Proteomes" id="UP000288716"/>
    </source>
</evidence>
<dbReference type="AlphaFoldDB" id="A0A443SRU9"/>
<accession>A0A443SRU9</accession>
<dbReference type="InterPro" id="IPR027417">
    <property type="entry name" value="P-loop_NTPase"/>
</dbReference>
<evidence type="ECO:0000313" key="6">
    <source>
        <dbReference type="EMBL" id="RWS30243.1"/>
    </source>
</evidence>
<dbReference type="PROSITE" id="PS51715">
    <property type="entry name" value="G_GB1_RHD3"/>
    <property type="match status" value="1"/>
</dbReference>
<protein>
    <recommendedName>
        <fullName evidence="5">GB1/RHD3-type G domain-containing protein</fullName>
    </recommendedName>
</protein>
<reference evidence="6 7" key="1">
    <citation type="journal article" date="2018" name="Gigascience">
        <title>Genomes of trombidid mites reveal novel predicted allergens and laterally-transferred genes associated with secondary metabolism.</title>
        <authorList>
            <person name="Dong X."/>
            <person name="Chaisiri K."/>
            <person name="Xia D."/>
            <person name="Armstrong S.D."/>
            <person name="Fang Y."/>
            <person name="Donnelly M.J."/>
            <person name="Kadowaki T."/>
            <person name="McGarry J.W."/>
            <person name="Darby A.C."/>
            <person name="Makepeace B.L."/>
        </authorList>
    </citation>
    <scope>NUCLEOTIDE SEQUENCE [LARGE SCALE GENOMIC DNA]</scope>
    <source>
        <strain evidence="6">UoL-UT</strain>
    </source>
</reference>
<evidence type="ECO:0000259" key="5">
    <source>
        <dbReference type="PROSITE" id="PS51715"/>
    </source>
</evidence>
<keyword evidence="7" id="KW-1185">Reference proteome</keyword>
<dbReference type="Pfam" id="PF02263">
    <property type="entry name" value="GBP"/>
    <property type="match status" value="1"/>
</dbReference>
<dbReference type="InterPro" id="IPR030386">
    <property type="entry name" value="G_GB1_RHD3_dom"/>
</dbReference>
<dbReference type="Gene3D" id="3.40.50.300">
    <property type="entry name" value="P-loop containing nucleotide triphosphate hydrolases"/>
    <property type="match status" value="1"/>
</dbReference>
<keyword evidence="1" id="KW-0547">Nucleotide-binding</keyword>
<dbReference type="PANTHER" id="PTHR10751">
    <property type="entry name" value="GUANYLATE BINDING PROTEIN"/>
    <property type="match status" value="1"/>
</dbReference>
<keyword evidence="4" id="KW-0812">Transmembrane</keyword>